<gene>
    <name evidence="1" type="ORF">ICC18_08380</name>
</gene>
<keyword evidence="2" id="KW-1185">Reference proteome</keyword>
<reference evidence="1" key="1">
    <citation type="submission" date="2020-09" db="EMBL/GenBank/DDBJ databases">
        <title>Draft Genome Sequence of Paenibacillus sp. WST5.</title>
        <authorList>
            <person name="Bao Z."/>
        </authorList>
    </citation>
    <scope>NUCLEOTIDE SEQUENCE</scope>
    <source>
        <strain evidence="1">WST5</strain>
    </source>
</reference>
<dbReference type="RefSeq" id="WP_188173886.1">
    <property type="nucleotide sequence ID" value="NZ_JACVVD010000002.1"/>
</dbReference>
<evidence type="ECO:0000313" key="1">
    <source>
        <dbReference type="EMBL" id="MBD0380125.1"/>
    </source>
</evidence>
<dbReference type="Proteomes" id="UP000650466">
    <property type="component" value="Unassembled WGS sequence"/>
</dbReference>
<proteinExistence type="predicted"/>
<dbReference type="AlphaFoldDB" id="A0A926QI47"/>
<accession>A0A926QI47</accession>
<organism evidence="1 2">
    <name type="scientific">Paenibacillus sedimenti</name>
    <dbReference type="NCBI Taxonomy" id="2770274"/>
    <lineage>
        <taxon>Bacteria</taxon>
        <taxon>Bacillati</taxon>
        <taxon>Bacillota</taxon>
        <taxon>Bacilli</taxon>
        <taxon>Bacillales</taxon>
        <taxon>Paenibacillaceae</taxon>
        <taxon>Paenibacillus</taxon>
    </lineage>
</organism>
<evidence type="ECO:0000313" key="2">
    <source>
        <dbReference type="Proteomes" id="UP000650466"/>
    </source>
</evidence>
<name>A0A926QI47_9BACL</name>
<sequence>MSVKSSDSFAAFASLHRYSALLETSKPTLSQAEVAVQLLSHIYGAENEEELLKCGDSEIIDTYMAMKEKILNNVVTQ</sequence>
<comment type="caution">
    <text evidence="1">The sequence shown here is derived from an EMBL/GenBank/DDBJ whole genome shotgun (WGS) entry which is preliminary data.</text>
</comment>
<protein>
    <submittedName>
        <fullName evidence="1">Uncharacterized protein</fullName>
    </submittedName>
</protein>
<dbReference type="EMBL" id="JACVVD010000002">
    <property type="protein sequence ID" value="MBD0380125.1"/>
    <property type="molecule type" value="Genomic_DNA"/>
</dbReference>